<dbReference type="AlphaFoldDB" id="A0A1F5L230"/>
<reference evidence="1 2" key="1">
    <citation type="journal article" date="2016" name="Sci. Rep.">
        <title>Penicillium arizonense, a new, genome sequenced fungal species, reveals a high chemical diversity in secreted metabolites.</title>
        <authorList>
            <person name="Grijseels S."/>
            <person name="Nielsen J.C."/>
            <person name="Randelovic M."/>
            <person name="Nielsen J."/>
            <person name="Nielsen K.F."/>
            <person name="Workman M."/>
            <person name="Frisvad J.C."/>
        </authorList>
    </citation>
    <scope>NUCLEOTIDE SEQUENCE [LARGE SCALE GENOMIC DNA]</scope>
    <source>
        <strain evidence="1 2">CBS 141311</strain>
    </source>
</reference>
<evidence type="ECO:0000313" key="1">
    <source>
        <dbReference type="EMBL" id="OGE47050.1"/>
    </source>
</evidence>
<protein>
    <submittedName>
        <fullName evidence="1">Uncharacterized protein</fullName>
    </submittedName>
</protein>
<keyword evidence="2" id="KW-1185">Reference proteome</keyword>
<dbReference type="RefSeq" id="XP_022482516.1">
    <property type="nucleotide sequence ID" value="XM_022637623.1"/>
</dbReference>
<comment type="caution">
    <text evidence="1">The sequence shown here is derived from an EMBL/GenBank/DDBJ whole genome shotgun (WGS) entry which is preliminary data.</text>
</comment>
<dbReference type="GeneID" id="34582357"/>
<accession>A0A1F5L230</accession>
<dbReference type="OrthoDB" id="4243486at2759"/>
<gene>
    <name evidence="1" type="ORF">PENARI_c070G02891</name>
</gene>
<name>A0A1F5L230_PENAI</name>
<evidence type="ECO:0000313" key="2">
    <source>
        <dbReference type="Proteomes" id="UP000177622"/>
    </source>
</evidence>
<organism evidence="1 2">
    <name type="scientific">Penicillium arizonense</name>
    <dbReference type="NCBI Taxonomy" id="1835702"/>
    <lineage>
        <taxon>Eukaryota</taxon>
        <taxon>Fungi</taxon>
        <taxon>Dikarya</taxon>
        <taxon>Ascomycota</taxon>
        <taxon>Pezizomycotina</taxon>
        <taxon>Eurotiomycetes</taxon>
        <taxon>Eurotiomycetidae</taxon>
        <taxon>Eurotiales</taxon>
        <taxon>Aspergillaceae</taxon>
        <taxon>Penicillium</taxon>
    </lineage>
</organism>
<proteinExistence type="predicted"/>
<dbReference type="Proteomes" id="UP000177622">
    <property type="component" value="Unassembled WGS sequence"/>
</dbReference>
<dbReference type="EMBL" id="LXJU01000070">
    <property type="protein sequence ID" value="OGE47050.1"/>
    <property type="molecule type" value="Genomic_DNA"/>
</dbReference>
<sequence length="382" mass="42587">MKAFSQLVESISHFQSTFTTIYDDSSIESFGTPLENHQNTVLASADFYFQETRDSTKLSVGESIPRPPQAAFLCESHRHTIHQTVTPRTINSQPIPIGPVYKPNRESLGTCSNPRTPPTTPQKSVTLWRLIICSKRLTGQSYVQIPQSNCIETQPASSQELHRAPSTSGAFLYPMSEEPFLPTHQLDNKKWVETSSENGIEGESSIGPPTVSGWTTSAPDSQLLSYGCNNTPLCEGQEVYCGNKLPGKWSTLDWSWIGRLPESDSATVTEVLLCLRTSDTTSMDPFYKFIFQKLDIQTCIDLLKEWMTLNNCGVVLTYVKPVWWPSELEYMNPEESEDDDLRNAVFVMLRSADTKQFSVALAPLKSKIHSASGKLGGILSEE</sequence>